<dbReference type="OMA" id="NAWWWWT"/>
<dbReference type="PIRSF" id="PIRSF000185">
    <property type="entry name" value="Glu_DH"/>
    <property type="match status" value="1"/>
</dbReference>
<evidence type="ECO:0000256" key="1">
    <source>
        <dbReference type="ARBA" id="ARBA00004173"/>
    </source>
</evidence>
<dbReference type="InterPro" id="IPR006097">
    <property type="entry name" value="Glu/Leu/Phe/Val/Trp_DH_dimer"/>
</dbReference>
<dbReference type="AlphaFoldDB" id="A0A9Q0LK55"/>
<dbReference type="PANTHER" id="PTHR11606">
    <property type="entry name" value="GLUTAMATE DEHYDROGENASE"/>
    <property type="match status" value="1"/>
</dbReference>
<dbReference type="InterPro" id="IPR046346">
    <property type="entry name" value="Aminoacid_DH-like_N_sf"/>
</dbReference>
<dbReference type="InterPro" id="IPR036291">
    <property type="entry name" value="NAD(P)-bd_dom_sf"/>
</dbReference>
<comment type="similarity">
    <text evidence="2 7 11">Belongs to the Glu/Leu/Phe/Val dehydrogenases family.</text>
</comment>
<evidence type="ECO:0000256" key="3">
    <source>
        <dbReference type="ARBA" id="ARBA00023002"/>
    </source>
</evidence>
<comment type="catalytic activity">
    <reaction evidence="6">
        <text>L-glutamate + NADP(+) + H2O = 2-oxoglutarate + NH4(+) + NADPH + H(+)</text>
        <dbReference type="Rhea" id="RHEA:11612"/>
        <dbReference type="ChEBI" id="CHEBI:15377"/>
        <dbReference type="ChEBI" id="CHEBI:15378"/>
        <dbReference type="ChEBI" id="CHEBI:16810"/>
        <dbReference type="ChEBI" id="CHEBI:28938"/>
        <dbReference type="ChEBI" id="CHEBI:29985"/>
        <dbReference type="ChEBI" id="CHEBI:57783"/>
        <dbReference type="ChEBI" id="CHEBI:58349"/>
        <dbReference type="EC" id="1.4.1.3"/>
    </reaction>
</comment>
<feature type="active site" description="Proton donor" evidence="8">
    <location>
        <position position="135"/>
    </location>
</feature>
<feature type="binding site" evidence="9">
    <location>
        <position position="223"/>
    </location>
    <ligand>
        <name>NAD(+)</name>
        <dbReference type="ChEBI" id="CHEBI:57540"/>
    </ligand>
</feature>
<dbReference type="CDD" id="cd01076">
    <property type="entry name" value="NAD_bind_1_Glu_DH"/>
    <property type="match status" value="1"/>
</dbReference>
<dbReference type="EMBL" id="JAPDFW010000071">
    <property type="protein sequence ID" value="KAJ5073894.1"/>
    <property type="molecule type" value="Genomic_DNA"/>
</dbReference>
<feature type="site" description="Important for catalysis" evidence="10">
    <location>
        <position position="177"/>
    </location>
</feature>
<dbReference type="GO" id="GO:0004352">
    <property type="term" value="F:glutamate dehydrogenase (NAD+) activity"/>
    <property type="evidence" value="ECO:0007669"/>
    <property type="project" value="TreeGrafter"/>
</dbReference>
<dbReference type="InterPro" id="IPR006095">
    <property type="entry name" value="Glu/Leu/Phe/Val/Trp_DH"/>
</dbReference>
<dbReference type="PROSITE" id="PS00074">
    <property type="entry name" value="GLFV_DEHYDROGENASE"/>
    <property type="match status" value="1"/>
</dbReference>
<evidence type="ECO:0000256" key="7">
    <source>
        <dbReference type="PIRNR" id="PIRNR000185"/>
    </source>
</evidence>
<dbReference type="Gene3D" id="3.40.50.10860">
    <property type="entry name" value="Leucine Dehydrogenase, chain A, domain 1"/>
    <property type="match status" value="1"/>
</dbReference>
<dbReference type="Proteomes" id="UP001149090">
    <property type="component" value="Unassembled WGS sequence"/>
</dbReference>
<name>A0A9Q0LK55_ANAIG</name>
<comment type="subcellular location">
    <subcellularLocation>
        <location evidence="1">Mitochondrion</location>
    </subcellularLocation>
</comment>
<dbReference type="Pfam" id="PF00208">
    <property type="entry name" value="ELFV_dehydrog"/>
    <property type="match status" value="1"/>
</dbReference>
<feature type="binding site" evidence="9">
    <location>
        <position position="123"/>
    </location>
    <ligand>
        <name>substrate</name>
    </ligand>
</feature>
<dbReference type="SUPFAM" id="SSF53223">
    <property type="entry name" value="Aminoacid dehydrogenase-like, N-terminal domain"/>
    <property type="match status" value="1"/>
</dbReference>
<proteinExistence type="inferred from homology"/>
<comment type="caution">
    <text evidence="13">The sequence shown here is derived from an EMBL/GenBank/DDBJ whole genome shotgun (WGS) entry which is preliminary data.</text>
</comment>
<evidence type="ECO:0000259" key="12">
    <source>
        <dbReference type="SMART" id="SM00839"/>
    </source>
</evidence>
<dbReference type="OrthoDB" id="6718861at2759"/>
<dbReference type="GO" id="GO:0005739">
    <property type="term" value="C:mitochondrion"/>
    <property type="evidence" value="ECO:0007669"/>
    <property type="project" value="UniProtKB-SubCell"/>
</dbReference>
<keyword evidence="14" id="KW-1185">Reference proteome</keyword>
<dbReference type="GO" id="GO:0000166">
    <property type="term" value="F:nucleotide binding"/>
    <property type="evidence" value="ECO:0007669"/>
    <property type="project" value="UniProtKB-KW"/>
</dbReference>
<dbReference type="InterPro" id="IPR014362">
    <property type="entry name" value="Glu_DH"/>
</dbReference>
<sequence length="499" mass="55600">MLSKNFPIKKAKPTLFPTNLVKLFSTQKPELTLYEQFEKFFDNAASYTTFPSGLLTSIKKSRTSLLVNFPMEIQTNGKKDYRIIEAYRVQHSHHKLPTKGGVRYSEEINLQRIQALAGLMTFKCACADVPFGGAKGGIKIDPKKFTVKELEKITRRFAIELMKKKYIGPAIDVPAPDYGTGAREMGWILHTAQTYNPTNIHHTATVTGKSVNQGGIAGREQATGLGVYFALREAMKHPEYVKNAGIIGGPEGKSVIVTGFGNTGYWSAKSFVDFGKCKIVGVSEYNGAVYNPDGLDIDKLYEYKKANGTLLGFYGAEDILNPDDVMFKPADILIPASVALQITKENCDKIQARVICEAADAACTYDASFLLEKRGVLVIPDIYANCGGVVISYVEWLKNLSHVKFGRMTEKWEEYNNTRLLNFLEQKFQKTFSPDERETVIHGATEKDLVLSGLEQAMMMSFQDIHEVAKKYKVNLRLAAYIHGISKIASTYLSLGVWP</sequence>
<accession>A0A9Q0LK55</accession>
<feature type="domain" description="Glutamate/phenylalanine/leucine/valine/L-tryptophan dehydrogenase C-terminal" evidence="12">
    <location>
        <begin position="216"/>
        <end position="496"/>
    </location>
</feature>
<feature type="binding site" evidence="9">
    <location>
        <position position="262"/>
    </location>
    <ligand>
        <name>NAD(+)</name>
        <dbReference type="ChEBI" id="CHEBI:57540"/>
    </ligand>
</feature>
<feature type="binding site" evidence="9">
    <location>
        <position position="392"/>
    </location>
    <ligand>
        <name>substrate</name>
    </ligand>
</feature>
<evidence type="ECO:0000256" key="6">
    <source>
        <dbReference type="ARBA" id="ARBA00048577"/>
    </source>
</evidence>
<evidence type="ECO:0000256" key="2">
    <source>
        <dbReference type="ARBA" id="ARBA00006382"/>
    </source>
</evidence>
<dbReference type="FunFam" id="3.40.50.720:FF:000100">
    <property type="entry name" value="Glutamate dehydrogenase 1, mitochondrial"/>
    <property type="match status" value="1"/>
</dbReference>
<evidence type="ECO:0000256" key="9">
    <source>
        <dbReference type="PIRSR" id="PIRSR000185-2"/>
    </source>
</evidence>
<keyword evidence="3 7" id="KW-0560">Oxidoreductase</keyword>
<dbReference type="SMART" id="SM00839">
    <property type="entry name" value="ELFV_dehydrog"/>
    <property type="match status" value="1"/>
</dbReference>
<keyword evidence="9" id="KW-0547">Nucleotide-binding</keyword>
<evidence type="ECO:0000256" key="8">
    <source>
        <dbReference type="PIRSR" id="PIRSR000185-1"/>
    </source>
</evidence>
<reference evidence="13" key="1">
    <citation type="submission" date="2022-10" db="EMBL/GenBank/DDBJ databases">
        <title>Novel sulphate-reducing endosymbionts in the free-living metamonad Anaeramoeba.</title>
        <authorList>
            <person name="Jerlstrom-Hultqvist J."/>
            <person name="Cepicka I."/>
            <person name="Gallot-Lavallee L."/>
            <person name="Salas-Leiva D."/>
            <person name="Curtis B.A."/>
            <person name="Zahonova K."/>
            <person name="Pipaliya S."/>
            <person name="Dacks J."/>
            <person name="Roger A.J."/>
        </authorList>
    </citation>
    <scope>NUCLEOTIDE SEQUENCE</scope>
    <source>
        <strain evidence="13">BMAN</strain>
    </source>
</reference>
<keyword evidence="9" id="KW-0520">NAD</keyword>
<evidence type="ECO:0000256" key="4">
    <source>
        <dbReference type="ARBA" id="ARBA00023128"/>
    </source>
</evidence>
<dbReference type="InterPro" id="IPR033922">
    <property type="entry name" value="NAD_bind_Glu_DH"/>
</dbReference>
<gene>
    <name evidence="13" type="ORF">M0811_08167</name>
</gene>
<evidence type="ECO:0000313" key="13">
    <source>
        <dbReference type="EMBL" id="KAJ5073894.1"/>
    </source>
</evidence>
<dbReference type="GO" id="GO:0006538">
    <property type="term" value="P:L-glutamate catabolic process"/>
    <property type="evidence" value="ECO:0007669"/>
    <property type="project" value="TreeGrafter"/>
</dbReference>
<keyword evidence="4" id="KW-0496">Mitochondrion</keyword>
<evidence type="ECO:0000256" key="5">
    <source>
        <dbReference type="ARBA" id="ARBA00047867"/>
    </source>
</evidence>
<dbReference type="SUPFAM" id="SSF51735">
    <property type="entry name" value="NAD(P)-binding Rossmann-fold domains"/>
    <property type="match status" value="1"/>
</dbReference>
<dbReference type="PRINTS" id="PR00082">
    <property type="entry name" value="GLFDHDRGNASE"/>
</dbReference>
<evidence type="ECO:0000313" key="14">
    <source>
        <dbReference type="Proteomes" id="UP001149090"/>
    </source>
</evidence>
<dbReference type="Gene3D" id="3.40.50.720">
    <property type="entry name" value="NAD(P)-binding Rossmann-like Domain"/>
    <property type="match status" value="1"/>
</dbReference>
<organism evidence="13 14">
    <name type="scientific">Anaeramoeba ignava</name>
    <name type="common">Anaerobic marine amoeba</name>
    <dbReference type="NCBI Taxonomy" id="1746090"/>
    <lineage>
        <taxon>Eukaryota</taxon>
        <taxon>Metamonada</taxon>
        <taxon>Anaeramoebidae</taxon>
        <taxon>Anaeramoeba</taxon>
    </lineage>
</organism>
<evidence type="ECO:0000256" key="11">
    <source>
        <dbReference type="RuleBase" id="RU004417"/>
    </source>
</evidence>
<feature type="binding site" evidence="9">
    <location>
        <position position="99"/>
    </location>
    <ligand>
        <name>substrate</name>
    </ligand>
</feature>
<protein>
    <recommendedName>
        <fullName evidence="7">Glutamate dehydrogenase</fullName>
    </recommendedName>
</protein>
<dbReference type="PANTHER" id="PTHR11606:SF13">
    <property type="entry name" value="GLUTAMATE DEHYDROGENASE 1, MITOCHONDRIAL"/>
    <property type="match status" value="1"/>
</dbReference>
<comment type="catalytic activity">
    <reaction evidence="5">
        <text>L-glutamate + NAD(+) + H2O = 2-oxoglutarate + NH4(+) + NADH + H(+)</text>
        <dbReference type="Rhea" id="RHEA:15133"/>
        <dbReference type="ChEBI" id="CHEBI:15377"/>
        <dbReference type="ChEBI" id="CHEBI:15378"/>
        <dbReference type="ChEBI" id="CHEBI:16810"/>
        <dbReference type="ChEBI" id="CHEBI:28938"/>
        <dbReference type="ChEBI" id="CHEBI:29985"/>
        <dbReference type="ChEBI" id="CHEBI:57540"/>
        <dbReference type="ChEBI" id="CHEBI:57945"/>
        <dbReference type="EC" id="1.4.1.3"/>
    </reaction>
</comment>
<evidence type="ECO:0000256" key="10">
    <source>
        <dbReference type="PIRSR" id="PIRSR000185-3"/>
    </source>
</evidence>
<dbReference type="Pfam" id="PF02812">
    <property type="entry name" value="ELFV_dehydrog_N"/>
    <property type="match status" value="1"/>
</dbReference>
<dbReference type="InterPro" id="IPR006096">
    <property type="entry name" value="Glu/Leu/Phe/Val/Trp_DH_C"/>
</dbReference>
<dbReference type="InterPro" id="IPR033524">
    <property type="entry name" value="Glu/Leu/Phe/Val_DH_AS"/>
</dbReference>